<dbReference type="Proteomes" id="UP000199727">
    <property type="component" value="Unassembled WGS sequence"/>
</dbReference>
<gene>
    <name evidence="2" type="ORF">C361_05656</name>
</gene>
<name>A0A854Q7L3_CRYNE</name>
<accession>A0A854Q7L3</accession>
<evidence type="ECO:0000313" key="2">
    <source>
        <dbReference type="EMBL" id="OXG14356.1"/>
    </source>
</evidence>
<feature type="region of interest" description="Disordered" evidence="1">
    <location>
        <begin position="73"/>
        <end position="119"/>
    </location>
</feature>
<protein>
    <submittedName>
        <fullName evidence="2">Uncharacterized protein</fullName>
    </submittedName>
</protein>
<evidence type="ECO:0000313" key="3">
    <source>
        <dbReference type="Proteomes" id="UP000199727"/>
    </source>
</evidence>
<feature type="compositionally biased region" description="Basic and acidic residues" evidence="1">
    <location>
        <begin position="77"/>
        <end position="110"/>
    </location>
</feature>
<proteinExistence type="predicted"/>
<sequence>MAMTEGNMKTKSKAYGNGLRRILDCTYSRASSPSFKQEALYRRTEDHVGLGLGLGFGFDGDVDIGKGLFSTATGEHIMSRGKESRDLRKEGEGEGEREREEERERAESRSRRSSHLSHRSYNWQGRQSISAYIPPLLGILLSMKKLKLAL</sequence>
<dbReference type="EMBL" id="AMKT01000076">
    <property type="protein sequence ID" value="OXG14356.1"/>
    <property type="molecule type" value="Genomic_DNA"/>
</dbReference>
<comment type="caution">
    <text evidence="2">The sequence shown here is derived from an EMBL/GenBank/DDBJ whole genome shotgun (WGS) entry which is preliminary data.</text>
</comment>
<reference evidence="2 3" key="1">
    <citation type="submission" date="2017-06" db="EMBL/GenBank/DDBJ databases">
        <title>Global population genomics of the pathogenic fungus Cryptococcus neoformans var. grubii.</title>
        <authorList>
            <person name="Cuomo C."/>
            <person name="Litvintseva A."/>
            <person name="Chen Y."/>
            <person name="Young S."/>
            <person name="Zeng Q."/>
            <person name="Chapman S."/>
            <person name="Gujja S."/>
            <person name="Saif S."/>
            <person name="Birren B."/>
        </authorList>
    </citation>
    <scope>NUCLEOTIDE SEQUENCE [LARGE SCALE GENOMIC DNA]</scope>
    <source>
        <strain evidence="2 3">Tu259-1</strain>
    </source>
</reference>
<organism evidence="2 3">
    <name type="scientific">Cryptococcus neoformans Tu259-1</name>
    <dbReference type="NCBI Taxonomy" id="1230072"/>
    <lineage>
        <taxon>Eukaryota</taxon>
        <taxon>Fungi</taxon>
        <taxon>Dikarya</taxon>
        <taxon>Basidiomycota</taxon>
        <taxon>Agaricomycotina</taxon>
        <taxon>Tremellomycetes</taxon>
        <taxon>Tremellales</taxon>
        <taxon>Cryptococcaceae</taxon>
        <taxon>Cryptococcus</taxon>
        <taxon>Cryptococcus neoformans species complex</taxon>
    </lineage>
</organism>
<evidence type="ECO:0000256" key="1">
    <source>
        <dbReference type="SAM" id="MobiDB-lite"/>
    </source>
</evidence>
<dbReference type="AlphaFoldDB" id="A0A854Q7L3"/>